<protein>
    <recommendedName>
        <fullName evidence="8">Histidine kinase/HSP90-like ATPase domain-containing protein</fullName>
    </recommendedName>
</protein>
<feature type="region of interest" description="Disordered" evidence="1">
    <location>
        <begin position="1"/>
        <end position="34"/>
    </location>
</feature>
<evidence type="ECO:0000313" key="4">
    <source>
        <dbReference type="EMBL" id="KAB7518729.1"/>
    </source>
</evidence>
<gene>
    <name evidence="2" type="ORF">DM867_09230</name>
    <name evidence="3" type="ORF">DMP03_10880</name>
    <name evidence="4" type="ORF">DP108_06035</name>
</gene>
<sequence length="70" mass="7702">MQGVDTTGSLRRRHERPRLDIPPGFSTKDGKDGIGMGMASVRQIVLAHGWDIQIEDGTHLDGVRFEIADS</sequence>
<reference evidence="5 6" key="1">
    <citation type="submission" date="2019-10" db="EMBL/GenBank/DDBJ databases">
        <title>Unraveling microbial dark matter from salterns through culturing: the case of the genus Halosegnis.</title>
        <authorList>
            <person name="Duran-Viseras A."/>
            <person name="Andrei A.-S."/>
            <person name="Vera-Gargallo B."/>
            <person name="Ghai R."/>
            <person name="Sanchez-Porro C."/>
            <person name="Ventosa A."/>
        </authorList>
    </citation>
    <scope>NUCLEOTIDE SEQUENCE [LARGE SCALE GENOMIC DNA]</scope>
    <source>
        <strain evidence="3 6">F17-44</strain>
        <strain evidence="2 7">F18-79</strain>
        <strain evidence="4 5">F19-13</strain>
    </source>
</reference>
<dbReference type="AlphaFoldDB" id="A0A5N5U5Y8"/>
<dbReference type="Proteomes" id="UP000326302">
    <property type="component" value="Unassembled WGS sequence"/>
</dbReference>
<evidence type="ECO:0000313" key="3">
    <source>
        <dbReference type="EMBL" id="KAB7514359.1"/>
    </source>
</evidence>
<organism evidence="2 7">
    <name type="scientific">Halosegnis rubeus</name>
    <dbReference type="NCBI Taxonomy" id="2212850"/>
    <lineage>
        <taxon>Archaea</taxon>
        <taxon>Methanobacteriati</taxon>
        <taxon>Methanobacteriota</taxon>
        <taxon>Stenosarchaea group</taxon>
        <taxon>Halobacteria</taxon>
        <taxon>Halobacteriales</taxon>
        <taxon>Natronomonadaceae</taxon>
        <taxon>Halosegnis</taxon>
    </lineage>
</organism>
<dbReference type="Proteomes" id="UP000326207">
    <property type="component" value="Unassembled WGS sequence"/>
</dbReference>
<keyword evidence="7" id="KW-1185">Reference proteome</keyword>
<evidence type="ECO:0000313" key="6">
    <source>
        <dbReference type="Proteomes" id="UP000326302"/>
    </source>
</evidence>
<accession>A0A5N5U7B0</accession>
<evidence type="ECO:0000256" key="1">
    <source>
        <dbReference type="SAM" id="MobiDB-lite"/>
    </source>
</evidence>
<evidence type="ECO:0000313" key="5">
    <source>
        <dbReference type="Proteomes" id="UP000326207"/>
    </source>
</evidence>
<name>A0A5N5U5Y8_9EURY</name>
<dbReference type="OrthoDB" id="8127at2157"/>
<dbReference type="EMBL" id="QKKZ01000003">
    <property type="protein sequence ID" value="KAB7513958.1"/>
    <property type="molecule type" value="Genomic_DNA"/>
</dbReference>
<evidence type="ECO:0000313" key="7">
    <source>
        <dbReference type="Proteomes" id="UP000326865"/>
    </source>
</evidence>
<dbReference type="InterPro" id="IPR036890">
    <property type="entry name" value="HATPase_C_sf"/>
</dbReference>
<evidence type="ECO:0000313" key="2">
    <source>
        <dbReference type="EMBL" id="KAB7513958.1"/>
    </source>
</evidence>
<accession>A0A5N5UIZ6</accession>
<dbReference type="SUPFAM" id="SSF55874">
    <property type="entry name" value="ATPase domain of HSP90 chaperone/DNA topoisomerase II/histidine kinase"/>
    <property type="match status" value="1"/>
</dbReference>
<dbReference type="EMBL" id="QJOW01000004">
    <property type="protein sequence ID" value="KAB7514359.1"/>
    <property type="molecule type" value="Genomic_DNA"/>
</dbReference>
<dbReference type="Gene3D" id="3.30.565.10">
    <property type="entry name" value="Histidine kinase-like ATPase, C-terminal domain"/>
    <property type="match status" value="1"/>
</dbReference>
<accession>A0A5N5U5Y8</accession>
<dbReference type="EMBL" id="QMDY01000003">
    <property type="protein sequence ID" value="KAB7518729.1"/>
    <property type="molecule type" value="Genomic_DNA"/>
</dbReference>
<dbReference type="Proteomes" id="UP000326865">
    <property type="component" value="Unassembled WGS sequence"/>
</dbReference>
<dbReference type="RefSeq" id="WP_152120688.1">
    <property type="nucleotide sequence ID" value="NZ_QJOW01000004.1"/>
</dbReference>
<proteinExistence type="predicted"/>
<comment type="caution">
    <text evidence="2">The sequence shown here is derived from an EMBL/GenBank/DDBJ whole genome shotgun (WGS) entry which is preliminary data.</text>
</comment>
<evidence type="ECO:0008006" key="8">
    <source>
        <dbReference type="Google" id="ProtNLM"/>
    </source>
</evidence>